<keyword evidence="1" id="KW-1133">Transmembrane helix</keyword>
<dbReference type="Proteomes" id="UP001107961">
    <property type="component" value="Unassembled WGS sequence"/>
</dbReference>
<name>A0A9Q3W9T3_9GAMM</name>
<feature type="transmembrane region" description="Helical" evidence="1">
    <location>
        <begin position="36"/>
        <end position="54"/>
    </location>
</feature>
<evidence type="ECO:0000313" key="3">
    <source>
        <dbReference type="Proteomes" id="UP001107961"/>
    </source>
</evidence>
<dbReference type="GeneID" id="94684895"/>
<evidence type="ECO:0000256" key="1">
    <source>
        <dbReference type="SAM" id="Phobius"/>
    </source>
</evidence>
<feature type="transmembrane region" description="Helical" evidence="1">
    <location>
        <begin position="120"/>
        <end position="141"/>
    </location>
</feature>
<accession>A0A9Q3W9T3</accession>
<evidence type="ECO:0000313" key="2">
    <source>
        <dbReference type="EMBL" id="MCE7510717.1"/>
    </source>
</evidence>
<keyword evidence="1" id="KW-0812">Transmembrane</keyword>
<gene>
    <name evidence="2" type="ORF">LZG35_18935</name>
</gene>
<reference evidence="2" key="1">
    <citation type="submission" date="2022-01" db="EMBL/GenBank/DDBJ databases">
        <authorList>
            <person name="Karlyshev A.V."/>
            <person name="Jaspars M."/>
        </authorList>
    </citation>
    <scope>NUCLEOTIDE SEQUENCE</scope>
    <source>
        <strain evidence="2">AGSA3-2</strain>
    </source>
</reference>
<dbReference type="EMBL" id="JAJVKT010000029">
    <property type="protein sequence ID" value="MCE7510717.1"/>
    <property type="molecule type" value="Genomic_DNA"/>
</dbReference>
<keyword evidence="3" id="KW-1185">Reference proteome</keyword>
<feature type="transmembrane region" description="Helical" evidence="1">
    <location>
        <begin position="6"/>
        <end position="29"/>
    </location>
</feature>
<dbReference type="AlphaFoldDB" id="A0A9Q3W9T3"/>
<keyword evidence="1" id="KW-0472">Membrane</keyword>
<dbReference type="RefSeq" id="WP_026948863.1">
    <property type="nucleotide sequence ID" value="NZ_CP136538.1"/>
</dbReference>
<feature type="transmembrane region" description="Helical" evidence="1">
    <location>
        <begin position="161"/>
        <end position="187"/>
    </location>
</feature>
<protein>
    <submittedName>
        <fullName evidence="2">Uncharacterized protein</fullName>
    </submittedName>
</protein>
<comment type="caution">
    <text evidence="2">The sequence shown here is derived from an EMBL/GenBank/DDBJ whole genome shotgun (WGS) entry which is preliminary data.</text>
</comment>
<feature type="transmembrane region" description="Helical" evidence="1">
    <location>
        <begin position="74"/>
        <end position="100"/>
    </location>
</feature>
<proteinExistence type="predicted"/>
<sequence>MLSFFHAFLGAGPTFLPAIMALIAGGLYFRRFRKPALLLIGAALLLWLNAVYSLSVDLALGSGLIGSGDPNLELFILIDGAISQSLTMGGYALLICAAFIGRGDGAPAVTHNNGNQAKELVLIGVIALLLFQPLGIVAWMVGARDLRAMRDAGADQRNRGAVLFAMALGIVSVALFGMTLVAAAVTVKVVTNMI</sequence>
<organism evidence="2 3">
    <name type="scientific">Alloalcanivorax xenomutans</name>
    <dbReference type="NCBI Taxonomy" id="1094342"/>
    <lineage>
        <taxon>Bacteria</taxon>
        <taxon>Pseudomonadati</taxon>
        <taxon>Pseudomonadota</taxon>
        <taxon>Gammaproteobacteria</taxon>
        <taxon>Oceanospirillales</taxon>
        <taxon>Alcanivoracaceae</taxon>
        <taxon>Alloalcanivorax</taxon>
    </lineage>
</organism>